<name>A0A843UVT5_COLES</name>
<feature type="region of interest" description="Disordered" evidence="1">
    <location>
        <begin position="67"/>
        <end position="104"/>
    </location>
</feature>
<dbReference type="AlphaFoldDB" id="A0A843UVT5"/>
<comment type="caution">
    <text evidence="2">The sequence shown here is derived from an EMBL/GenBank/DDBJ whole genome shotgun (WGS) entry which is preliminary data.</text>
</comment>
<organism evidence="2 3">
    <name type="scientific">Colocasia esculenta</name>
    <name type="common">Wild taro</name>
    <name type="synonym">Arum esculentum</name>
    <dbReference type="NCBI Taxonomy" id="4460"/>
    <lineage>
        <taxon>Eukaryota</taxon>
        <taxon>Viridiplantae</taxon>
        <taxon>Streptophyta</taxon>
        <taxon>Embryophyta</taxon>
        <taxon>Tracheophyta</taxon>
        <taxon>Spermatophyta</taxon>
        <taxon>Magnoliopsida</taxon>
        <taxon>Liliopsida</taxon>
        <taxon>Araceae</taxon>
        <taxon>Aroideae</taxon>
        <taxon>Colocasieae</taxon>
        <taxon>Colocasia</taxon>
    </lineage>
</organism>
<feature type="compositionally biased region" description="Pro residues" evidence="1">
    <location>
        <begin position="67"/>
        <end position="76"/>
    </location>
</feature>
<evidence type="ECO:0000313" key="2">
    <source>
        <dbReference type="EMBL" id="MQL87671.1"/>
    </source>
</evidence>
<protein>
    <submittedName>
        <fullName evidence="2">Uncharacterized protein</fullName>
    </submittedName>
</protein>
<gene>
    <name evidence="2" type="ORF">Taro_020212</name>
</gene>
<proteinExistence type="predicted"/>
<sequence>MDVGRVINSTMESGCSEASYNYTQSQPPPQQPTELSDHYCSALIKQLDNWFGRTVVPTLLVMGVAFPHPPPPPPPSTAGFGQVVGEQASSDADGDDLETHLADD</sequence>
<evidence type="ECO:0000313" key="3">
    <source>
        <dbReference type="Proteomes" id="UP000652761"/>
    </source>
</evidence>
<keyword evidence="3" id="KW-1185">Reference proteome</keyword>
<dbReference type="Proteomes" id="UP000652761">
    <property type="component" value="Unassembled WGS sequence"/>
</dbReference>
<dbReference type="EMBL" id="NMUH01000994">
    <property type="protein sequence ID" value="MQL87671.1"/>
    <property type="molecule type" value="Genomic_DNA"/>
</dbReference>
<evidence type="ECO:0000256" key="1">
    <source>
        <dbReference type="SAM" id="MobiDB-lite"/>
    </source>
</evidence>
<reference evidence="2" key="1">
    <citation type="submission" date="2017-07" db="EMBL/GenBank/DDBJ databases">
        <title>Taro Niue Genome Assembly and Annotation.</title>
        <authorList>
            <person name="Atibalentja N."/>
            <person name="Keating K."/>
            <person name="Fields C.J."/>
        </authorList>
    </citation>
    <scope>NUCLEOTIDE SEQUENCE</scope>
    <source>
        <strain evidence="2">Niue_2</strain>
        <tissue evidence="2">Leaf</tissue>
    </source>
</reference>
<accession>A0A843UVT5</accession>